<reference evidence="1 2" key="1">
    <citation type="journal article" date="2018" name="Sci. Rep.">
        <title>Genomic signatures of local adaptation to the degree of environmental predictability in rotifers.</title>
        <authorList>
            <person name="Franch-Gras L."/>
            <person name="Hahn C."/>
            <person name="Garcia-Roger E.M."/>
            <person name="Carmona M.J."/>
            <person name="Serra M."/>
            <person name="Gomez A."/>
        </authorList>
    </citation>
    <scope>NUCLEOTIDE SEQUENCE [LARGE SCALE GENOMIC DNA]</scope>
    <source>
        <strain evidence="1">HYR1</strain>
    </source>
</reference>
<dbReference type="Proteomes" id="UP000276133">
    <property type="component" value="Unassembled WGS sequence"/>
</dbReference>
<protein>
    <submittedName>
        <fullName evidence="1">Uncharacterized protein</fullName>
    </submittedName>
</protein>
<evidence type="ECO:0000313" key="1">
    <source>
        <dbReference type="EMBL" id="RNA06590.1"/>
    </source>
</evidence>
<evidence type="ECO:0000313" key="2">
    <source>
        <dbReference type="Proteomes" id="UP000276133"/>
    </source>
</evidence>
<dbReference type="EMBL" id="REGN01007339">
    <property type="protein sequence ID" value="RNA06590.1"/>
    <property type="molecule type" value="Genomic_DNA"/>
</dbReference>
<dbReference type="AlphaFoldDB" id="A0A3M7Q5C7"/>
<sequence>MERLRLPFRLVEQVDINKSLVRFDSMSLMTVGTVAFLITIRFISDELSSVTLVDIRVTLTSAITFTRMTKINKHHCWTL</sequence>
<gene>
    <name evidence="1" type="ORF">BpHYR1_007473</name>
</gene>
<organism evidence="1 2">
    <name type="scientific">Brachionus plicatilis</name>
    <name type="common">Marine rotifer</name>
    <name type="synonym">Brachionus muelleri</name>
    <dbReference type="NCBI Taxonomy" id="10195"/>
    <lineage>
        <taxon>Eukaryota</taxon>
        <taxon>Metazoa</taxon>
        <taxon>Spiralia</taxon>
        <taxon>Gnathifera</taxon>
        <taxon>Rotifera</taxon>
        <taxon>Eurotatoria</taxon>
        <taxon>Monogononta</taxon>
        <taxon>Pseudotrocha</taxon>
        <taxon>Ploima</taxon>
        <taxon>Brachionidae</taxon>
        <taxon>Brachionus</taxon>
    </lineage>
</organism>
<proteinExistence type="predicted"/>
<accession>A0A3M7Q5C7</accession>
<comment type="caution">
    <text evidence="1">The sequence shown here is derived from an EMBL/GenBank/DDBJ whole genome shotgun (WGS) entry which is preliminary data.</text>
</comment>
<keyword evidence="2" id="KW-1185">Reference proteome</keyword>
<name>A0A3M7Q5C7_BRAPC</name>